<proteinExistence type="predicted"/>
<gene>
    <name evidence="2" type="ORF">J6I44_14385</name>
</gene>
<organism evidence="2 3">
    <name type="scientific">Fodinibius salsisoli</name>
    <dbReference type="NCBI Taxonomy" id="2820877"/>
    <lineage>
        <taxon>Bacteria</taxon>
        <taxon>Pseudomonadati</taxon>
        <taxon>Balneolota</taxon>
        <taxon>Balneolia</taxon>
        <taxon>Balneolales</taxon>
        <taxon>Balneolaceae</taxon>
        <taxon>Fodinibius</taxon>
    </lineage>
</organism>
<sequence length="176" mass="19964">MSSGVIGGIIGSKISDFFGKKYGKKKAYFWTGLVTAIIGLLITGAFLTTPIVRTSDYEKVELEFDDVWLRDGYRSFEIIFEKGSNKYELNRSMWKDNYEASNLLRYLKDQKEATLWIKRSESNYKIVRGLETGNIFLSPEHGTELDNGNRKAGFLLGGLFIVLGLGGIYSSRIKKY</sequence>
<evidence type="ECO:0000256" key="1">
    <source>
        <dbReference type="SAM" id="Phobius"/>
    </source>
</evidence>
<dbReference type="Proteomes" id="UP001207918">
    <property type="component" value="Unassembled WGS sequence"/>
</dbReference>
<accession>A0ABT3PQC3</accession>
<keyword evidence="3" id="KW-1185">Reference proteome</keyword>
<keyword evidence="1" id="KW-0472">Membrane</keyword>
<feature type="transmembrane region" description="Helical" evidence="1">
    <location>
        <begin position="152"/>
        <end position="170"/>
    </location>
</feature>
<dbReference type="EMBL" id="JAGGJA010000009">
    <property type="protein sequence ID" value="MCW9708050.1"/>
    <property type="molecule type" value="Genomic_DNA"/>
</dbReference>
<evidence type="ECO:0000313" key="2">
    <source>
        <dbReference type="EMBL" id="MCW9708050.1"/>
    </source>
</evidence>
<reference evidence="2 3" key="1">
    <citation type="submission" date="2021-03" db="EMBL/GenBank/DDBJ databases">
        <title>Aliifodinibius sp. nov., a new bacterium isolated from saline soil.</title>
        <authorList>
            <person name="Galisteo C."/>
            <person name="De La Haba R."/>
            <person name="Sanchez-Porro C."/>
            <person name="Ventosa A."/>
        </authorList>
    </citation>
    <scope>NUCLEOTIDE SEQUENCE [LARGE SCALE GENOMIC DNA]</scope>
    <source>
        <strain evidence="2 3">1BSP15-2V2</strain>
    </source>
</reference>
<name>A0ABT3PQC3_9BACT</name>
<comment type="caution">
    <text evidence="2">The sequence shown here is derived from an EMBL/GenBank/DDBJ whole genome shotgun (WGS) entry which is preliminary data.</text>
</comment>
<dbReference type="RefSeq" id="WP_265766836.1">
    <property type="nucleotide sequence ID" value="NZ_JAGGJA010000009.1"/>
</dbReference>
<feature type="transmembrane region" description="Helical" evidence="1">
    <location>
        <begin position="27"/>
        <end position="47"/>
    </location>
</feature>
<keyword evidence="1" id="KW-0812">Transmembrane</keyword>
<protein>
    <recommendedName>
        <fullName evidence="4">DUF3592 domain-containing protein</fullName>
    </recommendedName>
</protein>
<evidence type="ECO:0000313" key="3">
    <source>
        <dbReference type="Proteomes" id="UP001207918"/>
    </source>
</evidence>
<evidence type="ECO:0008006" key="4">
    <source>
        <dbReference type="Google" id="ProtNLM"/>
    </source>
</evidence>
<keyword evidence="1" id="KW-1133">Transmembrane helix</keyword>